<feature type="region of interest" description="Disordered" evidence="3">
    <location>
        <begin position="588"/>
        <end position="610"/>
    </location>
</feature>
<dbReference type="AlphaFoldDB" id="A0A1Y1WHW5"/>
<feature type="region of interest" description="Disordered" evidence="3">
    <location>
        <begin position="434"/>
        <end position="476"/>
    </location>
</feature>
<keyword evidence="6" id="KW-1185">Reference proteome</keyword>
<dbReference type="Proteomes" id="UP000193922">
    <property type="component" value="Unassembled WGS sequence"/>
</dbReference>
<dbReference type="RefSeq" id="XP_040746459.1">
    <property type="nucleotide sequence ID" value="XM_040892206.1"/>
</dbReference>
<dbReference type="GeneID" id="63808854"/>
<feature type="compositionally biased region" description="Polar residues" evidence="3">
    <location>
        <begin position="588"/>
        <end position="597"/>
    </location>
</feature>
<evidence type="ECO:0000256" key="3">
    <source>
        <dbReference type="SAM" id="MobiDB-lite"/>
    </source>
</evidence>
<dbReference type="GO" id="GO:0000228">
    <property type="term" value="C:nuclear chromosome"/>
    <property type="evidence" value="ECO:0007669"/>
    <property type="project" value="TreeGrafter"/>
</dbReference>
<dbReference type="InterPro" id="IPR052605">
    <property type="entry name" value="Fungal_trans_regulator"/>
</dbReference>
<evidence type="ECO:0000313" key="5">
    <source>
        <dbReference type="EMBL" id="ORX73119.1"/>
    </source>
</evidence>
<dbReference type="Pfam" id="PF05224">
    <property type="entry name" value="NDT80_PhoG"/>
    <property type="match status" value="1"/>
</dbReference>
<feature type="compositionally biased region" description="Polar residues" evidence="3">
    <location>
        <begin position="32"/>
        <end position="46"/>
    </location>
</feature>
<dbReference type="SUPFAM" id="SSF49417">
    <property type="entry name" value="p53-like transcription factors"/>
    <property type="match status" value="1"/>
</dbReference>
<evidence type="ECO:0000313" key="6">
    <source>
        <dbReference type="Proteomes" id="UP000193922"/>
    </source>
</evidence>
<keyword evidence="1 2" id="KW-0238">DNA-binding</keyword>
<evidence type="ECO:0000259" key="4">
    <source>
        <dbReference type="PROSITE" id="PS51517"/>
    </source>
</evidence>
<dbReference type="InterPro" id="IPR037141">
    <property type="entry name" value="NDT80_DNA-bd_dom_sf"/>
</dbReference>
<feature type="DNA-binding region" description="NDT80" evidence="2">
    <location>
        <begin position="145"/>
        <end position="380"/>
    </location>
</feature>
<evidence type="ECO:0000256" key="2">
    <source>
        <dbReference type="PROSITE-ProRule" id="PRU00850"/>
    </source>
</evidence>
<organism evidence="5 6">
    <name type="scientific">Linderina pennispora</name>
    <dbReference type="NCBI Taxonomy" id="61395"/>
    <lineage>
        <taxon>Eukaryota</taxon>
        <taxon>Fungi</taxon>
        <taxon>Fungi incertae sedis</taxon>
        <taxon>Zoopagomycota</taxon>
        <taxon>Kickxellomycotina</taxon>
        <taxon>Kickxellomycetes</taxon>
        <taxon>Kickxellales</taxon>
        <taxon>Kickxellaceae</taxon>
        <taxon>Linderina</taxon>
    </lineage>
</organism>
<dbReference type="PANTHER" id="PTHR35144:SF2">
    <property type="entry name" value="MEIOSIS-SPECIFIC TRANSCRIPTION FACTOR NDT80"/>
    <property type="match status" value="1"/>
</dbReference>
<feature type="region of interest" description="Disordered" evidence="3">
    <location>
        <begin position="281"/>
        <end position="300"/>
    </location>
</feature>
<evidence type="ECO:0000256" key="1">
    <source>
        <dbReference type="ARBA" id="ARBA00023125"/>
    </source>
</evidence>
<feature type="domain" description="NDT80" evidence="4">
    <location>
        <begin position="145"/>
        <end position="380"/>
    </location>
</feature>
<dbReference type="GO" id="GO:0003700">
    <property type="term" value="F:DNA-binding transcription factor activity"/>
    <property type="evidence" value="ECO:0007669"/>
    <property type="project" value="UniProtKB-UniRule"/>
</dbReference>
<proteinExistence type="predicted"/>
<feature type="compositionally biased region" description="Polar residues" evidence="3">
    <location>
        <begin position="1"/>
        <end position="22"/>
    </location>
</feature>
<reference evidence="5 6" key="1">
    <citation type="submission" date="2016-07" db="EMBL/GenBank/DDBJ databases">
        <title>Pervasive Adenine N6-methylation of Active Genes in Fungi.</title>
        <authorList>
            <consortium name="DOE Joint Genome Institute"/>
            <person name="Mondo S.J."/>
            <person name="Dannebaum R.O."/>
            <person name="Kuo R.C."/>
            <person name="Labutti K."/>
            <person name="Haridas S."/>
            <person name="Kuo A."/>
            <person name="Salamov A."/>
            <person name="Ahrendt S.R."/>
            <person name="Lipzen A."/>
            <person name="Sullivan W."/>
            <person name="Andreopoulos W.B."/>
            <person name="Clum A."/>
            <person name="Lindquist E."/>
            <person name="Daum C."/>
            <person name="Ramamoorthy G.K."/>
            <person name="Gryganskyi A."/>
            <person name="Culley D."/>
            <person name="Magnuson J.K."/>
            <person name="James T.Y."/>
            <person name="O'Malley M.A."/>
            <person name="Stajich J.E."/>
            <person name="Spatafora J.W."/>
            <person name="Visel A."/>
            <person name="Grigoriev I.V."/>
        </authorList>
    </citation>
    <scope>NUCLEOTIDE SEQUENCE [LARGE SCALE GENOMIC DNA]</scope>
    <source>
        <strain evidence="5 6">ATCC 12442</strain>
    </source>
</reference>
<dbReference type="InterPro" id="IPR008967">
    <property type="entry name" value="p53-like_TF_DNA-bd_sf"/>
</dbReference>
<dbReference type="EMBL" id="MCFD01000002">
    <property type="protein sequence ID" value="ORX73119.1"/>
    <property type="molecule type" value="Genomic_DNA"/>
</dbReference>
<dbReference type="GO" id="GO:0051321">
    <property type="term" value="P:meiotic cell cycle"/>
    <property type="evidence" value="ECO:0007669"/>
    <property type="project" value="TreeGrafter"/>
</dbReference>
<feature type="region of interest" description="Disordered" evidence="3">
    <location>
        <begin position="370"/>
        <end position="394"/>
    </location>
</feature>
<protein>
    <submittedName>
        <fullName evidence="5">p53-like transcription factor</fullName>
    </submittedName>
</protein>
<sequence length="683" mass="72787">MMEETPSTAWSPKIASQRTTSVPVPPGAMPPQYSQQPLANAGQQTSPVYNEQQLVQQPGQQAPQTAAAGFDAFQNYALHVPFMSSTTSNQLYMDVAARREPSLPRPTMTNSDMGANASGINLVEWYKGPDSSSTLPSVGAAASVAGTMGAASNKISSLPLIQRRRTVTHGSRLDSDPFFVEAVQYKDLYSMDQSNKYKVRIFPQIDRGFFLSDNDWTCYRRNYFQVSSTFSLIGMSAPVTDPECPCLVVDGDQSVRTVVRFLVGISAQISGSDKKIELVQHTPKRDKGPQTTPHAQPVRASGSMHATAIGINSNTACFERLQFKTATANNGKRRAAQQYYVLVVELFGECEDGSRVLIAASASSPIVVRGRSPGHYADGSNRRNTSGHSTKITPSYSATTFDRYALSSHAALRSASNMLPSVTSSFSSSADYAFQSDPSSLAGHPSYQHQLAQQHQHQHQHQQHQPPPQNAFGITPFGLQNMVPQQRPYQTVSPTQIDSNMMAASSDAIAAAAQAAAAAAAGVSNPSPTLAQMAATTSLQTQMTARSDASTLAESGGQFAYQLHSEPIPMYQTEKPHDTKYVGSTPSLPHMSTQSTISSVPSNVPSVSGYTQQPQSGAFYGSSTPGFVSQQQGVAGGAAKQPWETSLPPLDSFIPSASTTPVVASMAMGGGAPAAVSPLDAQQ</sequence>
<feature type="compositionally biased region" description="Low complexity" evidence="3">
    <location>
        <begin position="598"/>
        <end position="608"/>
    </location>
</feature>
<feature type="region of interest" description="Disordered" evidence="3">
    <location>
        <begin position="1"/>
        <end position="46"/>
    </location>
</feature>
<name>A0A1Y1WHW5_9FUNG</name>
<dbReference type="PROSITE" id="PS51517">
    <property type="entry name" value="NDT80"/>
    <property type="match status" value="1"/>
</dbReference>
<gene>
    <name evidence="5" type="ORF">DL89DRAFT_88370</name>
</gene>
<accession>A0A1Y1WHW5</accession>
<dbReference type="PANTHER" id="PTHR35144">
    <property type="entry name" value="MEIOSIS-SPECIFIC TRANSCRIPTION FACTOR NDT80"/>
    <property type="match status" value="1"/>
</dbReference>
<feature type="region of interest" description="Disordered" evidence="3">
    <location>
        <begin position="631"/>
        <end position="652"/>
    </location>
</feature>
<dbReference type="InterPro" id="IPR024061">
    <property type="entry name" value="NDT80_DNA-bd_dom"/>
</dbReference>
<feature type="compositionally biased region" description="Polar residues" evidence="3">
    <location>
        <begin position="382"/>
        <end position="394"/>
    </location>
</feature>
<dbReference type="Gene3D" id="2.60.40.1390">
    <property type="entry name" value="NDT80 DNA-binding domain"/>
    <property type="match status" value="1"/>
</dbReference>
<dbReference type="GO" id="GO:0045944">
    <property type="term" value="P:positive regulation of transcription by RNA polymerase II"/>
    <property type="evidence" value="ECO:0007669"/>
    <property type="project" value="TreeGrafter"/>
</dbReference>
<comment type="caution">
    <text evidence="5">The sequence shown here is derived from an EMBL/GenBank/DDBJ whole genome shotgun (WGS) entry which is preliminary data.</text>
</comment>
<dbReference type="OrthoDB" id="2288358at2759"/>
<dbReference type="GO" id="GO:0003677">
    <property type="term" value="F:DNA binding"/>
    <property type="evidence" value="ECO:0007669"/>
    <property type="project" value="UniProtKB-KW"/>
</dbReference>